<accession>A0A6J4T6G4</accession>
<name>A0A6J4T6G4_9ACTN</name>
<sequence length="120" mass="13215">MPVTAPAPLNLRELQRYVQRIGDRFDLEAARLGGARVDDLRGAAPQRERGEEFVVVLVSAFFAGIPWLERVHQAASLWDAAEMSGRADVHCYTPGELERRRATSFAVARVVDGGVDLLAL</sequence>
<dbReference type="EMBL" id="CADCVR010000089">
    <property type="protein sequence ID" value="CAA9514489.1"/>
    <property type="molecule type" value="Genomic_DNA"/>
</dbReference>
<gene>
    <name evidence="1" type="ORF">AVDCRST_MAG53-2983</name>
</gene>
<organism evidence="1">
    <name type="scientific">uncultured Solirubrobacteraceae bacterium</name>
    <dbReference type="NCBI Taxonomy" id="1162706"/>
    <lineage>
        <taxon>Bacteria</taxon>
        <taxon>Bacillati</taxon>
        <taxon>Actinomycetota</taxon>
        <taxon>Thermoleophilia</taxon>
        <taxon>Solirubrobacterales</taxon>
        <taxon>Solirubrobacteraceae</taxon>
        <taxon>environmental samples</taxon>
    </lineage>
</organism>
<evidence type="ECO:0000313" key="1">
    <source>
        <dbReference type="EMBL" id="CAA9514489.1"/>
    </source>
</evidence>
<dbReference type="AlphaFoldDB" id="A0A6J4T6G4"/>
<proteinExistence type="predicted"/>
<reference evidence="1" key="1">
    <citation type="submission" date="2020-02" db="EMBL/GenBank/DDBJ databases">
        <authorList>
            <person name="Meier V. D."/>
        </authorList>
    </citation>
    <scope>NUCLEOTIDE SEQUENCE</scope>
    <source>
        <strain evidence="1">AVDCRST_MAG53</strain>
    </source>
</reference>
<protein>
    <submittedName>
        <fullName evidence="1">Uncharacterized protein</fullName>
    </submittedName>
</protein>